<organism evidence="5 6">
    <name type="scientific">Pararhodobacter aggregans</name>
    <dbReference type="NCBI Taxonomy" id="404875"/>
    <lineage>
        <taxon>Bacteria</taxon>
        <taxon>Pseudomonadati</taxon>
        <taxon>Pseudomonadota</taxon>
        <taxon>Alphaproteobacteria</taxon>
        <taxon>Rhodobacterales</taxon>
        <taxon>Paracoccaceae</taxon>
        <taxon>Pararhodobacter</taxon>
    </lineage>
</organism>
<evidence type="ECO:0000313" key="6">
    <source>
        <dbReference type="Proteomes" id="UP000244810"/>
    </source>
</evidence>
<dbReference type="SUPFAM" id="SSF46785">
    <property type="entry name" value="Winged helix' DNA-binding domain"/>
    <property type="match status" value="1"/>
</dbReference>
<dbReference type="AlphaFoldDB" id="A0A2T7US85"/>
<feature type="domain" description="HTH marR-type" evidence="4">
    <location>
        <begin position="11"/>
        <end position="143"/>
    </location>
</feature>
<protein>
    <submittedName>
        <fullName evidence="5">Transcriptional regulator</fullName>
    </submittedName>
</protein>
<dbReference type="PANTHER" id="PTHR42756:SF1">
    <property type="entry name" value="TRANSCRIPTIONAL REPRESSOR OF EMRAB OPERON"/>
    <property type="match status" value="1"/>
</dbReference>
<dbReference type="SMART" id="SM00347">
    <property type="entry name" value="HTH_MARR"/>
    <property type="match status" value="1"/>
</dbReference>
<dbReference type="PROSITE" id="PS01117">
    <property type="entry name" value="HTH_MARR_1"/>
    <property type="match status" value="1"/>
</dbReference>
<keyword evidence="3" id="KW-0804">Transcription</keyword>
<dbReference type="InterPro" id="IPR023187">
    <property type="entry name" value="Tscrpt_reg_MarR-type_CS"/>
</dbReference>
<dbReference type="PROSITE" id="PS50995">
    <property type="entry name" value="HTH_MARR_2"/>
    <property type="match status" value="1"/>
</dbReference>
<dbReference type="GO" id="GO:0003677">
    <property type="term" value="F:DNA binding"/>
    <property type="evidence" value="ECO:0007669"/>
    <property type="project" value="UniProtKB-KW"/>
</dbReference>
<proteinExistence type="predicted"/>
<dbReference type="RefSeq" id="WP_107753971.1">
    <property type="nucleotide sequence ID" value="NZ_QBKF01000011.1"/>
</dbReference>
<gene>
    <name evidence="5" type="ORF">DDE23_11785</name>
</gene>
<keyword evidence="1" id="KW-0805">Transcription regulation</keyword>
<comment type="caution">
    <text evidence="5">The sequence shown here is derived from an EMBL/GenBank/DDBJ whole genome shotgun (WGS) entry which is preliminary data.</text>
</comment>
<dbReference type="EMBL" id="QDDR01000005">
    <property type="protein sequence ID" value="PVE47512.1"/>
    <property type="molecule type" value="Genomic_DNA"/>
</dbReference>
<evidence type="ECO:0000256" key="3">
    <source>
        <dbReference type="ARBA" id="ARBA00023163"/>
    </source>
</evidence>
<evidence type="ECO:0000256" key="1">
    <source>
        <dbReference type="ARBA" id="ARBA00023015"/>
    </source>
</evidence>
<keyword evidence="2" id="KW-0238">DNA-binding</keyword>
<dbReference type="InterPro" id="IPR036388">
    <property type="entry name" value="WH-like_DNA-bd_sf"/>
</dbReference>
<evidence type="ECO:0000256" key="2">
    <source>
        <dbReference type="ARBA" id="ARBA00023125"/>
    </source>
</evidence>
<dbReference type="OrthoDB" id="511972at2"/>
<keyword evidence="6" id="KW-1185">Reference proteome</keyword>
<dbReference type="PANTHER" id="PTHR42756">
    <property type="entry name" value="TRANSCRIPTIONAL REGULATOR, MARR"/>
    <property type="match status" value="1"/>
</dbReference>
<sequence>MSENTALSDLRPRLIYLVNNINLLTRKSLDERLKAHQLGGLQYTILTLVRDREGISSAELSRRFFVTPQTMNESVTALERRGLITRSESEANKRILCARITDEGRALLAQCDAIANEVEAEVFGGLPPGDLKALHRILRDQLHRMMQQV</sequence>
<dbReference type="Gene3D" id="1.10.10.10">
    <property type="entry name" value="Winged helix-like DNA-binding domain superfamily/Winged helix DNA-binding domain"/>
    <property type="match status" value="1"/>
</dbReference>
<evidence type="ECO:0000313" key="5">
    <source>
        <dbReference type="EMBL" id="PVE47512.1"/>
    </source>
</evidence>
<evidence type="ECO:0000259" key="4">
    <source>
        <dbReference type="PROSITE" id="PS50995"/>
    </source>
</evidence>
<name>A0A2T7US85_9RHOB</name>
<dbReference type="InterPro" id="IPR000835">
    <property type="entry name" value="HTH_MarR-typ"/>
</dbReference>
<dbReference type="InterPro" id="IPR036390">
    <property type="entry name" value="WH_DNA-bd_sf"/>
</dbReference>
<dbReference type="Pfam" id="PF12802">
    <property type="entry name" value="MarR_2"/>
    <property type="match status" value="1"/>
</dbReference>
<reference evidence="5 6" key="1">
    <citation type="journal article" date="2011" name="Syst. Appl. Microbiol.">
        <title>Defluviimonas denitrificans gen. nov., sp. nov., and Pararhodobacter aggregans gen. nov., sp. nov., non-phototrophic Rhodobacteraceae from the biofilter of a marine aquaculture.</title>
        <authorList>
            <person name="Foesel B.U."/>
            <person name="Drake H.L."/>
            <person name="Schramm A."/>
        </authorList>
    </citation>
    <scope>NUCLEOTIDE SEQUENCE [LARGE SCALE GENOMIC DNA]</scope>
    <source>
        <strain evidence="5 6">D1-19</strain>
    </source>
</reference>
<dbReference type="Proteomes" id="UP000244810">
    <property type="component" value="Unassembled WGS sequence"/>
</dbReference>
<dbReference type="GO" id="GO:0003700">
    <property type="term" value="F:DNA-binding transcription factor activity"/>
    <property type="evidence" value="ECO:0007669"/>
    <property type="project" value="InterPro"/>
</dbReference>
<accession>A0A2T7US85</accession>